<accession>A0A381PSU2</accession>
<dbReference type="Pfam" id="PF00106">
    <property type="entry name" value="adh_short"/>
    <property type="match status" value="1"/>
</dbReference>
<gene>
    <name evidence="4" type="ORF">METZ01_LOCUS22970</name>
</gene>
<feature type="domain" description="Class II aldolase/adducin N-terminal" evidence="3">
    <location>
        <begin position="26"/>
        <end position="225"/>
    </location>
</feature>
<protein>
    <recommendedName>
        <fullName evidence="3">Class II aldolase/adducin N-terminal domain-containing protein</fullName>
    </recommendedName>
</protein>
<proteinExistence type="inferred from homology"/>
<dbReference type="SUPFAM" id="SSF53639">
    <property type="entry name" value="AraD/HMP-PK domain-like"/>
    <property type="match status" value="1"/>
</dbReference>
<dbReference type="SUPFAM" id="SSF51735">
    <property type="entry name" value="NAD(P)-binding Rossmann-fold domains"/>
    <property type="match status" value="1"/>
</dbReference>
<evidence type="ECO:0000259" key="3">
    <source>
        <dbReference type="SMART" id="SM01007"/>
    </source>
</evidence>
<evidence type="ECO:0000313" key="4">
    <source>
        <dbReference type="EMBL" id="SUZ70116.1"/>
    </source>
</evidence>
<comment type="similarity">
    <text evidence="1">Belongs to the short-chain dehydrogenases/reductases (SDR) family.</text>
</comment>
<sequence length="686" mass="75244">MENRWNDSDAKAAIKKYSDVAEDIALRVYTSRLIGADPSLVLHGGGNTSVKLRTFNKVNEEVDVLYVKGSGWDLDTLEPPGLPGVLLDHLQKLRNLDRLSDEEMVNEQRTHLLDASSPNPSVETLLHAFLPHKFIDHSHADACMVIANQPNAEKICREIYGDKIGVVSYFMPGFALAKASAEMYEKNPNVEGLMLINHGLFTFGNTAKESYDRHIHAVTLAENYIQKKTLKPLISLESPALKAGEETLMNALAPILRGLYKDRSEKDWVLHHRADVQAKAFASSRECETWSQVGTATPDHVIRTKQKPLLLNLQQWTDPDKLREEVSCKLNSYCESYHQYFEANKSAKGVDKTELDQLPRVLLVAGLGLVTIGKTVKETRISADIYQHTIDIIHKSFSVADYVPLDASDLFDIEYWSLEQAKLGKSKASALQGKVVYITGAASGIGLATAKLFADQGANLFLVDITADTLGEVAEGIRKKSKVGVVSQVLDVTDEAAVRQSFNKLVQTFGGIDMLISNAGNAVQGAVGEVGMNELRASFELNFFAHQVLASEASQRFLTQKTGGVLLFNASKAAFNPGKNFGPYALPKAAVVALTKQYALDYGADGIRANAINADRIRTSLFSEQVLKERAEARGLTPDDYFRNNLLQQEVYDTDVAQGFLNLALAEKTTGSIITIDGGNIAASPR</sequence>
<dbReference type="PANTHER" id="PTHR43669:SF3">
    <property type="entry name" value="ALCOHOL DEHYDROGENASE, PUTATIVE (AFU_ORTHOLOGUE AFUA_3G03445)-RELATED"/>
    <property type="match status" value="1"/>
</dbReference>
<dbReference type="InterPro" id="IPR036409">
    <property type="entry name" value="Aldolase_II/adducin_N_sf"/>
</dbReference>
<reference evidence="4" key="1">
    <citation type="submission" date="2018-05" db="EMBL/GenBank/DDBJ databases">
        <authorList>
            <person name="Lanie J.A."/>
            <person name="Ng W.-L."/>
            <person name="Kazmierczak K.M."/>
            <person name="Andrzejewski T.M."/>
            <person name="Davidsen T.M."/>
            <person name="Wayne K.J."/>
            <person name="Tettelin H."/>
            <person name="Glass J.I."/>
            <person name="Rusch D."/>
            <person name="Podicherti R."/>
            <person name="Tsui H.-C.T."/>
            <person name="Winkler M.E."/>
        </authorList>
    </citation>
    <scope>NUCLEOTIDE SEQUENCE</scope>
</reference>
<evidence type="ECO:0000256" key="1">
    <source>
        <dbReference type="ARBA" id="ARBA00006484"/>
    </source>
</evidence>
<dbReference type="AlphaFoldDB" id="A0A381PSU2"/>
<dbReference type="EMBL" id="UINC01001082">
    <property type="protein sequence ID" value="SUZ70116.1"/>
    <property type="molecule type" value="Genomic_DNA"/>
</dbReference>
<organism evidence="4">
    <name type="scientific">marine metagenome</name>
    <dbReference type="NCBI Taxonomy" id="408172"/>
    <lineage>
        <taxon>unclassified sequences</taxon>
        <taxon>metagenomes</taxon>
        <taxon>ecological metagenomes</taxon>
    </lineage>
</organism>
<dbReference type="NCBIfam" id="NF006192">
    <property type="entry name" value="PRK08324.1-6"/>
    <property type="match status" value="1"/>
</dbReference>
<dbReference type="GO" id="GO:0016491">
    <property type="term" value="F:oxidoreductase activity"/>
    <property type="evidence" value="ECO:0007669"/>
    <property type="project" value="UniProtKB-KW"/>
</dbReference>
<dbReference type="PRINTS" id="PR00081">
    <property type="entry name" value="GDHRDH"/>
</dbReference>
<dbReference type="InterPro" id="IPR036291">
    <property type="entry name" value="NAD(P)-bd_dom_sf"/>
</dbReference>
<dbReference type="SMART" id="SM01007">
    <property type="entry name" value="Aldolase_II"/>
    <property type="match status" value="1"/>
</dbReference>
<dbReference type="PANTHER" id="PTHR43669">
    <property type="entry name" value="5-KETO-D-GLUCONATE 5-REDUCTASE"/>
    <property type="match status" value="1"/>
</dbReference>
<dbReference type="InterPro" id="IPR001303">
    <property type="entry name" value="Aldolase_II/adducin_N"/>
</dbReference>
<dbReference type="Gene3D" id="3.40.50.720">
    <property type="entry name" value="NAD(P)-binding Rossmann-like Domain"/>
    <property type="match status" value="1"/>
</dbReference>
<dbReference type="Gene3D" id="3.40.225.10">
    <property type="entry name" value="Class II aldolase/adducin N-terminal domain"/>
    <property type="match status" value="1"/>
</dbReference>
<dbReference type="InterPro" id="IPR002347">
    <property type="entry name" value="SDR_fam"/>
</dbReference>
<name>A0A381PSU2_9ZZZZ</name>
<evidence type="ECO:0000256" key="2">
    <source>
        <dbReference type="ARBA" id="ARBA00023002"/>
    </source>
</evidence>
<dbReference type="Pfam" id="PF00596">
    <property type="entry name" value="Aldolase_II"/>
    <property type="match status" value="1"/>
</dbReference>
<keyword evidence="2" id="KW-0560">Oxidoreductase</keyword>